<protein>
    <submittedName>
        <fullName evidence="1">Uncharacterized protein</fullName>
    </submittedName>
</protein>
<dbReference type="AlphaFoldDB" id="A0A0F9T7X7"/>
<reference evidence="1" key="1">
    <citation type="journal article" date="2015" name="Nature">
        <title>Complex archaea that bridge the gap between prokaryotes and eukaryotes.</title>
        <authorList>
            <person name="Spang A."/>
            <person name="Saw J.H."/>
            <person name="Jorgensen S.L."/>
            <person name="Zaremba-Niedzwiedzka K."/>
            <person name="Martijn J."/>
            <person name="Lind A.E."/>
            <person name="van Eijk R."/>
            <person name="Schleper C."/>
            <person name="Guy L."/>
            <person name="Ettema T.J."/>
        </authorList>
    </citation>
    <scope>NUCLEOTIDE SEQUENCE</scope>
</reference>
<accession>A0A0F9T7X7</accession>
<sequence>MGAATRWLSKMCDVCRNTKDKTVRGRG</sequence>
<comment type="caution">
    <text evidence="1">The sequence shown here is derived from an EMBL/GenBank/DDBJ whole genome shotgun (WGS) entry which is preliminary data.</text>
</comment>
<feature type="non-terminal residue" evidence="1">
    <location>
        <position position="27"/>
    </location>
</feature>
<proteinExistence type="predicted"/>
<dbReference type="EMBL" id="LAZR01000391">
    <property type="protein sequence ID" value="KKN71082.1"/>
    <property type="molecule type" value="Genomic_DNA"/>
</dbReference>
<organism evidence="1">
    <name type="scientific">marine sediment metagenome</name>
    <dbReference type="NCBI Taxonomy" id="412755"/>
    <lineage>
        <taxon>unclassified sequences</taxon>
        <taxon>metagenomes</taxon>
        <taxon>ecological metagenomes</taxon>
    </lineage>
</organism>
<gene>
    <name evidence="1" type="ORF">LCGC14_0424990</name>
</gene>
<name>A0A0F9T7X7_9ZZZZ</name>
<evidence type="ECO:0000313" key="1">
    <source>
        <dbReference type="EMBL" id="KKN71082.1"/>
    </source>
</evidence>